<dbReference type="GO" id="GO:0005783">
    <property type="term" value="C:endoplasmic reticulum"/>
    <property type="evidence" value="ECO:0007669"/>
    <property type="project" value="InterPro"/>
</dbReference>
<dbReference type="Proteomes" id="UP000030758">
    <property type="component" value="Unassembled WGS sequence"/>
</dbReference>
<dbReference type="InterPro" id="IPR038003">
    <property type="entry name" value="A2-macroglobuin_RAP"/>
</dbReference>
<dbReference type="SUPFAM" id="SSF47045">
    <property type="entry name" value="RAP domain-like"/>
    <property type="match status" value="2"/>
</dbReference>
<feature type="coiled-coil region" evidence="1">
    <location>
        <begin position="262"/>
        <end position="292"/>
    </location>
</feature>
<dbReference type="Gene3D" id="1.20.81.10">
    <property type="entry name" value="RAP domain"/>
    <property type="match status" value="3"/>
</dbReference>
<accession>A0A085NAS1</accession>
<protein>
    <recommendedName>
        <fullName evidence="2">Alpha-2-macroglobulin RAP C-terminal domain-containing protein</fullName>
    </recommendedName>
</protein>
<evidence type="ECO:0000313" key="5">
    <source>
        <dbReference type="Proteomes" id="UP000030764"/>
    </source>
</evidence>
<evidence type="ECO:0000313" key="4">
    <source>
        <dbReference type="EMBL" id="KFD66567.1"/>
    </source>
</evidence>
<dbReference type="EMBL" id="KL367523">
    <property type="protein sequence ID" value="KFD66567.1"/>
    <property type="molecule type" value="Genomic_DNA"/>
</dbReference>
<keyword evidence="1" id="KW-0175">Coiled coil</keyword>
<organism evidence="4">
    <name type="scientific">Trichuris suis</name>
    <name type="common">pig whipworm</name>
    <dbReference type="NCBI Taxonomy" id="68888"/>
    <lineage>
        <taxon>Eukaryota</taxon>
        <taxon>Metazoa</taxon>
        <taxon>Ecdysozoa</taxon>
        <taxon>Nematoda</taxon>
        <taxon>Enoplea</taxon>
        <taxon>Dorylaimia</taxon>
        <taxon>Trichinellida</taxon>
        <taxon>Trichuridae</taxon>
        <taxon>Trichuris</taxon>
    </lineage>
</organism>
<dbReference type="GO" id="GO:0008201">
    <property type="term" value="F:heparin binding"/>
    <property type="evidence" value="ECO:0007669"/>
    <property type="project" value="InterPro"/>
</dbReference>
<name>A0A085NAS1_9BILA</name>
<sequence>MDPRILITFQLVAICFCKHKYTSSAYTPEPDVNLFRSKQLNLLFTKLQRSLTPEQVQQVIPRFNVFDKAYMNLKHEQKIASDVVAVKRKELDQNLAKLLEELGAPELSIRLFDVGKKFNLKNEPETTTMTGVASERLSDKKLTKLWQRAELAGFPADQLQQVRQEFEAQDKLVQDYQALAAQLAHTHENELMTSDHSNQTQDDKEKLKLMKEKLSALQAGYQTLLQKVQTQEKGTARGQFKHTRVADLWTQLQASGLPGYRLTEMNEELRRLDRKVEKLNFLKNELMDSEIQLGKMGKNKLQTPEHRHLIRKLDEFERKVLKLEQYIQSQIHSEL</sequence>
<dbReference type="GO" id="GO:0048259">
    <property type="term" value="P:regulation of receptor-mediated endocytosis"/>
    <property type="evidence" value="ECO:0007669"/>
    <property type="project" value="TreeGrafter"/>
</dbReference>
<evidence type="ECO:0000259" key="2">
    <source>
        <dbReference type="Pfam" id="PF06401"/>
    </source>
</evidence>
<reference evidence="4 5" key="1">
    <citation type="journal article" date="2014" name="Nat. Genet.">
        <title>Genome and transcriptome of the porcine whipworm Trichuris suis.</title>
        <authorList>
            <person name="Jex A.R."/>
            <person name="Nejsum P."/>
            <person name="Schwarz E.M."/>
            <person name="Hu L."/>
            <person name="Young N.D."/>
            <person name="Hall R.S."/>
            <person name="Korhonen P.K."/>
            <person name="Liao S."/>
            <person name="Thamsborg S."/>
            <person name="Xia J."/>
            <person name="Xu P."/>
            <person name="Wang S."/>
            <person name="Scheerlinck J.P."/>
            <person name="Hofmann A."/>
            <person name="Sternberg P.W."/>
            <person name="Wang J."/>
            <person name="Gasser R.B."/>
        </authorList>
    </citation>
    <scope>NUCLEOTIDE SEQUENCE [LARGE SCALE GENOMIC DNA]</scope>
    <source>
        <strain evidence="4">DCEP-RM93F</strain>
        <strain evidence="3">DCEP-RM93M</strain>
    </source>
</reference>
<dbReference type="AlphaFoldDB" id="A0A085NAS1"/>
<gene>
    <name evidence="3" type="ORF">M513_01564</name>
    <name evidence="4" type="ORF">M514_01564</name>
</gene>
<keyword evidence="5" id="KW-1185">Reference proteome</keyword>
<dbReference type="EMBL" id="KL363188">
    <property type="protein sequence ID" value="KFD57461.1"/>
    <property type="molecule type" value="Genomic_DNA"/>
</dbReference>
<proteinExistence type="predicted"/>
<dbReference type="GO" id="GO:0048019">
    <property type="term" value="F:receptor antagonist activity"/>
    <property type="evidence" value="ECO:0007669"/>
    <property type="project" value="InterPro"/>
</dbReference>
<dbReference type="PANTHER" id="PTHR16560:SF2">
    <property type="entry name" value="ALPHA-2-MACROGLOBULIN RECEPTOR-ASSOCIATED PROTEIN"/>
    <property type="match status" value="1"/>
</dbReference>
<evidence type="ECO:0000256" key="1">
    <source>
        <dbReference type="SAM" id="Coils"/>
    </source>
</evidence>
<dbReference type="InterPro" id="IPR036744">
    <property type="entry name" value="RAP_sf"/>
</dbReference>
<feature type="domain" description="Alpha-2-macroglobulin RAP C-terminal" evidence="2">
    <location>
        <begin position="137"/>
        <end position="332"/>
    </location>
</feature>
<dbReference type="PANTHER" id="PTHR16560">
    <property type="entry name" value="ALPHA-2-MACROGLOBULIN RECEPTOR-ASSOCIATED PROTEIN"/>
    <property type="match status" value="1"/>
</dbReference>
<dbReference type="Proteomes" id="UP000030764">
    <property type="component" value="Unassembled WGS sequence"/>
</dbReference>
<dbReference type="InterPro" id="IPR010483">
    <property type="entry name" value="Alpha_2_MRAP_C"/>
</dbReference>
<dbReference type="Pfam" id="PF06401">
    <property type="entry name" value="Alpha-2-MRAP_C"/>
    <property type="match status" value="1"/>
</dbReference>
<evidence type="ECO:0000313" key="3">
    <source>
        <dbReference type="EMBL" id="KFD57461.1"/>
    </source>
</evidence>
<dbReference type="GO" id="GO:0050750">
    <property type="term" value="F:low-density lipoprotein particle receptor binding"/>
    <property type="evidence" value="ECO:0007669"/>
    <property type="project" value="InterPro"/>
</dbReference>